<dbReference type="Proteomes" id="UP000257109">
    <property type="component" value="Unassembled WGS sequence"/>
</dbReference>
<reference evidence="2" key="1">
    <citation type="submission" date="2018-05" db="EMBL/GenBank/DDBJ databases">
        <title>Draft genome of Mucuna pruriens seed.</title>
        <authorList>
            <person name="Nnadi N.E."/>
            <person name="Vos R."/>
            <person name="Hasami M.H."/>
            <person name="Devisetty U.K."/>
            <person name="Aguiy J.C."/>
        </authorList>
    </citation>
    <scope>NUCLEOTIDE SEQUENCE [LARGE SCALE GENOMIC DNA]</scope>
    <source>
        <strain evidence="2">JCA_2017</strain>
    </source>
</reference>
<feature type="region of interest" description="Disordered" evidence="1">
    <location>
        <begin position="125"/>
        <end position="144"/>
    </location>
</feature>
<evidence type="ECO:0000313" key="3">
    <source>
        <dbReference type="Proteomes" id="UP000257109"/>
    </source>
</evidence>
<dbReference type="AlphaFoldDB" id="A0A371HA64"/>
<comment type="caution">
    <text evidence="2">The sequence shown here is derived from an EMBL/GenBank/DDBJ whole genome shotgun (WGS) entry which is preliminary data.</text>
</comment>
<accession>A0A371HA64</accession>
<protein>
    <submittedName>
        <fullName evidence="2">Uncharacterized protein</fullName>
    </submittedName>
</protein>
<sequence length="144" mass="16941">MKYPIGKEIGVIWADHGVACKCCEDSLRIGPDPQGVEEEPSTFWTWIWTHDINSRIKDHSQLKNRLFSLSQDEDRSDFGKGRRRLTHTKRRCLFLVSIRHARHQLEFHMPPFVHNTRCLTSCTAKTEARGKRSRKRPKKRPISY</sequence>
<evidence type="ECO:0000313" key="2">
    <source>
        <dbReference type="EMBL" id="RDX99659.1"/>
    </source>
</evidence>
<feature type="compositionally biased region" description="Basic residues" evidence="1">
    <location>
        <begin position="131"/>
        <end position="144"/>
    </location>
</feature>
<gene>
    <name evidence="2" type="ORF">CR513_17268</name>
</gene>
<proteinExistence type="predicted"/>
<evidence type="ECO:0000256" key="1">
    <source>
        <dbReference type="SAM" id="MobiDB-lite"/>
    </source>
</evidence>
<feature type="non-terminal residue" evidence="2">
    <location>
        <position position="1"/>
    </location>
</feature>
<keyword evidence="3" id="KW-1185">Reference proteome</keyword>
<organism evidence="2 3">
    <name type="scientific">Mucuna pruriens</name>
    <name type="common">Velvet bean</name>
    <name type="synonym">Dolichos pruriens</name>
    <dbReference type="NCBI Taxonomy" id="157652"/>
    <lineage>
        <taxon>Eukaryota</taxon>
        <taxon>Viridiplantae</taxon>
        <taxon>Streptophyta</taxon>
        <taxon>Embryophyta</taxon>
        <taxon>Tracheophyta</taxon>
        <taxon>Spermatophyta</taxon>
        <taxon>Magnoliopsida</taxon>
        <taxon>eudicotyledons</taxon>
        <taxon>Gunneridae</taxon>
        <taxon>Pentapetalae</taxon>
        <taxon>rosids</taxon>
        <taxon>fabids</taxon>
        <taxon>Fabales</taxon>
        <taxon>Fabaceae</taxon>
        <taxon>Papilionoideae</taxon>
        <taxon>50 kb inversion clade</taxon>
        <taxon>NPAAA clade</taxon>
        <taxon>indigoferoid/millettioid clade</taxon>
        <taxon>Phaseoleae</taxon>
        <taxon>Mucuna</taxon>
    </lineage>
</organism>
<dbReference type="EMBL" id="QJKJ01003177">
    <property type="protein sequence ID" value="RDX99659.1"/>
    <property type="molecule type" value="Genomic_DNA"/>
</dbReference>
<name>A0A371HA64_MUCPR</name>